<sequence>MVIKEFPIIKFRWLFLAVSGVLIVSSIVALVIWGLHFGVEFTGGSLMNVNFEERVPTREEIISKLSDQDLGDIAIQNADEKNLILRFKAVDENKHQEILNKIKEIAPAQEEQFTSIGPVIGSELKQKAAWAIGLAIVGIMIYIAWAFRRVSKPVSSWQYGFIVALVALLHDVIIPLGVFSALGYYMGIEINVAFIAAILTILGFSVHDSIVVFDRTRENLRRIFDKSFAEIVNTSLNQTLGRSLATSTTVLLTIAAIAVFGGSAVFDFALALFIGIAIGTYSSIFVAGPLLIEFQKISSNFNNLRRGKRRK</sequence>
<dbReference type="GO" id="GO:0043952">
    <property type="term" value="P:protein transport by the Sec complex"/>
    <property type="evidence" value="ECO:0007669"/>
    <property type="project" value="UniProtKB-UniRule"/>
</dbReference>
<feature type="transmembrane region" description="Helical" evidence="9">
    <location>
        <begin position="192"/>
        <end position="213"/>
    </location>
</feature>
<evidence type="ECO:0000256" key="2">
    <source>
        <dbReference type="ARBA" id="ARBA00022448"/>
    </source>
</evidence>
<proteinExistence type="inferred from homology"/>
<dbReference type="InterPro" id="IPR022645">
    <property type="entry name" value="SecD/SecF_bac"/>
</dbReference>
<dbReference type="GO" id="GO:0005886">
    <property type="term" value="C:plasma membrane"/>
    <property type="evidence" value="ECO:0007669"/>
    <property type="project" value="UniProtKB-SubCell"/>
</dbReference>
<accession>A0A1G2PXI5</accession>
<organism evidence="11 12">
    <name type="scientific">Candidatus Terrybacteria bacterium RIFCSPLOWO2_01_FULL_40_23</name>
    <dbReference type="NCBI Taxonomy" id="1802366"/>
    <lineage>
        <taxon>Bacteria</taxon>
        <taxon>Candidatus Terryibacteriota</taxon>
    </lineage>
</organism>
<dbReference type="PRINTS" id="PR01755">
    <property type="entry name" value="SECFTRNLCASE"/>
</dbReference>
<keyword evidence="4 9" id="KW-0812">Transmembrane</keyword>
<protein>
    <recommendedName>
        <fullName evidence="9">Protein-export membrane protein SecF</fullName>
    </recommendedName>
</protein>
<evidence type="ECO:0000256" key="9">
    <source>
        <dbReference type="HAMAP-Rule" id="MF_01464"/>
    </source>
</evidence>
<dbReference type="GO" id="GO:0006605">
    <property type="term" value="P:protein targeting"/>
    <property type="evidence" value="ECO:0007669"/>
    <property type="project" value="UniProtKB-UniRule"/>
</dbReference>
<evidence type="ECO:0000256" key="7">
    <source>
        <dbReference type="ARBA" id="ARBA00023010"/>
    </source>
</evidence>
<evidence type="ECO:0000256" key="8">
    <source>
        <dbReference type="ARBA" id="ARBA00023136"/>
    </source>
</evidence>
<feature type="transmembrane region" description="Helical" evidence="9">
    <location>
        <begin position="244"/>
        <end position="262"/>
    </location>
</feature>
<dbReference type="PANTHER" id="PTHR30081:SF8">
    <property type="entry name" value="PROTEIN TRANSLOCASE SUBUNIT SECF"/>
    <property type="match status" value="1"/>
</dbReference>
<dbReference type="EMBL" id="MHSW01000001">
    <property type="protein sequence ID" value="OHA53020.1"/>
    <property type="molecule type" value="Genomic_DNA"/>
</dbReference>
<comment type="caution">
    <text evidence="11">The sequence shown here is derived from an EMBL/GenBank/DDBJ whole genome shotgun (WGS) entry which is preliminary data.</text>
</comment>
<dbReference type="SUPFAM" id="SSF82866">
    <property type="entry name" value="Multidrug efflux transporter AcrB transmembrane domain"/>
    <property type="match status" value="1"/>
</dbReference>
<dbReference type="HAMAP" id="MF_01464_B">
    <property type="entry name" value="SecF_B"/>
    <property type="match status" value="1"/>
</dbReference>
<dbReference type="GO" id="GO:0065002">
    <property type="term" value="P:intracellular protein transmembrane transport"/>
    <property type="evidence" value="ECO:0007669"/>
    <property type="project" value="UniProtKB-UniRule"/>
</dbReference>
<comment type="similarity">
    <text evidence="9">Belongs to the SecD/SecF family. SecF subfamily.</text>
</comment>
<dbReference type="InterPro" id="IPR022813">
    <property type="entry name" value="SecD/SecF_arch_bac"/>
</dbReference>
<feature type="domain" description="Protein export membrane protein SecD/SecF C-terminal" evidence="10">
    <location>
        <begin position="102"/>
        <end position="295"/>
    </location>
</feature>
<evidence type="ECO:0000256" key="1">
    <source>
        <dbReference type="ARBA" id="ARBA00004651"/>
    </source>
</evidence>
<feature type="transmembrane region" description="Helical" evidence="9">
    <location>
        <begin position="159"/>
        <end position="186"/>
    </location>
</feature>
<reference evidence="11 12" key="1">
    <citation type="journal article" date="2016" name="Nat. Commun.">
        <title>Thousands of microbial genomes shed light on interconnected biogeochemical processes in an aquifer system.</title>
        <authorList>
            <person name="Anantharaman K."/>
            <person name="Brown C.T."/>
            <person name="Hug L.A."/>
            <person name="Sharon I."/>
            <person name="Castelle C.J."/>
            <person name="Probst A.J."/>
            <person name="Thomas B.C."/>
            <person name="Singh A."/>
            <person name="Wilkins M.J."/>
            <person name="Karaoz U."/>
            <person name="Brodie E.L."/>
            <person name="Williams K.H."/>
            <person name="Hubbard S.S."/>
            <person name="Banfield J.F."/>
        </authorList>
    </citation>
    <scope>NUCLEOTIDE SEQUENCE [LARGE SCALE GENOMIC DNA]</scope>
</reference>
<feature type="transmembrane region" description="Helical" evidence="9">
    <location>
        <begin position="268"/>
        <end position="292"/>
    </location>
</feature>
<dbReference type="GO" id="GO:0015450">
    <property type="term" value="F:protein-transporting ATPase activity"/>
    <property type="evidence" value="ECO:0007669"/>
    <property type="project" value="InterPro"/>
</dbReference>
<gene>
    <name evidence="9" type="primary">secF</name>
    <name evidence="11" type="ORF">A3A97_02155</name>
</gene>
<dbReference type="PANTHER" id="PTHR30081">
    <property type="entry name" value="PROTEIN-EXPORT MEMBRANE PROTEIN SEC"/>
    <property type="match status" value="1"/>
</dbReference>
<dbReference type="InterPro" id="IPR048634">
    <property type="entry name" value="SecD_SecF_C"/>
</dbReference>
<dbReference type="AlphaFoldDB" id="A0A1G2PXI5"/>
<evidence type="ECO:0000256" key="6">
    <source>
        <dbReference type="ARBA" id="ARBA00022989"/>
    </source>
</evidence>
<evidence type="ECO:0000313" key="12">
    <source>
        <dbReference type="Proteomes" id="UP000176951"/>
    </source>
</evidence>
<comment type="subcellular location">
    <subcellularLocation>
        <location evidence="1 9">Cell membrane</location>
        <topology evidence="1 9">Multi-pass membrane protein</topology>
    </subcellularLocation>
</comment>
<feature type="transmembrane region" description="Helical" evidence="9">
    <location>
        <begin position="12"/>
        <end position="35"/>
    </location>
</feature>
<comment type="function">
    <text evidence="9">Part of the Sec protein translocase complex. Interacts with the SecYEG preprotein conducting channel. SecDF uses the proton motive force (PMF) to complete protein translocation after the ATP-dependent function of SecA.</text>
</comment>
<keyword evidence="3 9" id="KW-1003">Cell membrane</keyword>
<dbReference type="Proteomes" id="UP000176951">
    <property type="component" value="Unassembled WGS sequence"/>
</dbReference>
<feature type="transmembrane region" description="Helical" evidence="9">
    <location>
        <begin position="128"/>
        <end position="147"/>
    </location>
</feature>
<keyword evidence="5 9" id="KW-0653">Protein transport</keyword>
<keyword evidence="8 9" id="KW-0472">Membrane</keyword>
<evidence type="ECO:0000256" key="4">
    <source>
        <dbReference type="ARBA" id="ARBA00022692"/>
    </source>
</evidence>
<evidence type="ECO:0000256" key="3">
    <source>
        <dbReference type="ARBA" id="ARBA00022475"/>
    </source>
</evidence>
<dbReference type="NCBIfam" id="TIGR00966">
    <property type="entry name" value="transloc_SecF"/>
    <property type="match status" value="1"/>
</dbReference>
<dbReference type="Gene3D" id="1.20.1640.10">
    <property type="entry name" value="Multidrug efflux transporter AcrB transmembrane domain"/>
    <property type="match status" value="1"/>
</dbReference>
<name>A0A1G2PXI5_9BACT</name>
<evidence type="ECO:0000256" key="5">
    <source>
        <dbReference type="ARBA" id="ARBA00022927"/>
    </source>
</evidence>
<evidence type="ECO:0000313" key="11">
    <source>
        <dbReference type="EMBL" id="OHA53020.1"/>
    </source>
</evidence>
<evidence type="ECO:0000259" key="10">
    <source>
        <dbReference type="Pfam" id="PF02355"/>
    </source>
</evidence>
<keyword evidence="6 9" id="KW-1133">Transmembrane helix</keyword>
<keyword evidence="7 9" id="KW-0811">Translocation</keyword>
<dbReference type="InterPro" id="IPR005665">
    <property type="entry name" value="SecF_bac"/>
</dbReference>
<keyword evidence="2 9" id="KW-0813">Transport</keyword>
<comment type="subunit">
    <text evidence="9">Forms a complex with SecD. Part of the essential Sec protein translocation apparatus which comprises SecA, SecYEG and auxiliary proteins SecDF. Other proteins may also be involved.</text>
</comment>
<dbReference type="Pfam" id="PF02355">
    <property type="entry name" value="SecD_SecF_C"/>
    <property type="match status" value="1"/>
</dbReference>